<reference evidence="10 11" key="1">
    <citation type="submission" date="2018-12" db="EMBL/GenBank/DDBJ databases">
        <title>Deinococcus radiophilus ATCC 27603 genome sequencing and assembly.</title>
        <authorList>
            <person name="Maclea K.S."/>
            <person name="Maynard C.R."/>
        </authorList>
    </citation>
    <scope>NUCLEOTIDE SEQUENCE [LARGE SCALE GENOMIC DNA]</scope>
    <source>
        <strain evidence="10 11">ATCC 27603</strain>
    </source>
</reference>
<feature type="transmembrane region" description="Helical" evidence="8">
    <location>
        <begin position="215"/>
        <end position="238"/>
    </location>
</feature>
<feature type="transmembrane region" description="Helical" evidence="8">
    <location>
        <begin position="88"/>
        <end position="108"/>
    </location>
</feature>
<feature type="transmembrane region" description="Helical" evidence="8">
    <location>
        <begin position="336"/>
        <end position="357"/>
    </location>
</feature>
<dbReference type="RefSeq" id="WP_126351945.1">
    <property type="nucleotide sequence ID" value="NZ_CP086380.1"/>
</dbReference>
<dbReference type="EMBL" id="RXPE01000010">
    <property type="protein sequence ID" value="RTR27501.1"/>
    <property type="molecule type" value="Genomic_DNA"/>
</dbReference>
<feature type="domain" description="NADH:quinone oxidoreductase/Mrp antiporter transmembrane" evidence="9">
    <location>
        <begin position="138"/>
        <end position="420"/>
    </location>
</feature>
<dbReference type="InterPro" id="IPR001750">
    <property type="entry name" value="ND/Mrp_TM"/>
</dbReference>
<dbReference type="GO" id="GO:0005886">
    <property type="term" value="C:plasma membrane"/>
    <property type="evidence" value="ECO:0007669"/>
    <property type="project" value="UniProtKB-SubCell"/>
</dbReference>
<evidence type="ECO:0000259" key="9">
    <source>
        <dbReference type="Pfam" id="PF00361"/>
    </source>
</evidence>
<dbReference type="AlphaFoldDB" id="A0A3S0KCG8"/>
<evidence type="ECO:0000256" key="3">
    <source>
        <dbReference type="ARBA" id="ARBA00022475"/>
    </source>
</evidence>
<keyword evidence="4 7" id="KW-0812">Transmembrane</keyword>
<dbReference type="PANTHER" id="PTHR42703">
    <property type="entry name" value="NADH DEHYDROGENASE"/>
    <property type="match status" value="1"/>
</dbReference>
<dbReference type="InterPro" id="IPR003918">
    <property type="entry name" value="NADH_UbQ_OxRdtase"/>
</dbReference>
<evidence type="ECO:0000256" key="4">
    <source>
        <dbReference type="ARBA" id="ARBA00022692"/>
    </source>
</evidence>
<organism evidence="10 11">
    <name type="scientific">Deinococcus radiophilus</name>
    <dbReference type="NCBI Taxonomy" id="32062"/>
    <lineage>
        <taxon>Bacteria</taxon>
        <taxon>Thermotogati</taxon>
        <taxon>Deinococcota</taxon>
        <taxon>Deinococci</taxon>
        <taxon>Deinococcales</taxon>
        <taxon>Deinococcaceae</taxon>
        <taxon>Deinococcus</taxon>
    </lineage>
</organism>
<comment type="subcellular location">
    <subcellularLocation>
        <location evidence="1">Cell membrane</location>
        <topology evidence="1">Multi-pass membrane protein</topology>
    </subcellularLocation>
    <subcellularLocation>
        <location evidence="7">Membrane</location>
        <topology evidence="7">Multi-pass membrane protein</topology>
    </subcellularLocation>
</comment>
<feature type="transmembrane region" description="Helical" evidence="8">
    <location>
        <begin position="45"/>
        <end position="68"/>
    </location>
</feature>
<keyword evidence="6 8" id="KW-0472">Membrane</keyword>
<feature type="transmembrane region" description="Helical" evidence="8">
    <location>
        <begin position="463"/>
        <end position="484"/>
    </location>
</feature>
<evidence type="ECO:0000256" key="8">
    <source>
        <dbReference type="SAM" id="Phobius"/>
    </source>
</evidence>
<dbReference type="PANTHER" id="PTHR42703:SF1">
    <property type="entry name" value="NA(+)_H(+) ANTIPORTER SUBUNIT D1"/>
    <property type="match status" value="1"/>
</dbReference>
<comment type="similarity">
    <text evidence="2">Belongs to the CPA3 antiporters (TC 2.A.63) subunit D family.</text>
</comment>
<dbReference type="GO" id="GO:0008137">
    <property type="term" value="F:NADH dehydrogenase (ubiquinone) activity"/>
    <property type="evidence" value="ECO:0007669"/>
    <property type="project" value="InterPro"/>
</dbReference>
<dbReference type="InterPro" id="IPR050586">
    <property type="entry name" value="CPA3_Na-H_Antiporter_D"/>
</dbReference>
<feature type="transmembrane region" description="Helical" evidence="8">
    <location>
        <begin position="416"/>
        <end position="442"/>
    </location>
</feature>
<name>A0A3S0KCG8_9DEIO</name>
<evidence type="ECO:0000313" key="10">
    <source>
        <dbReference type="EMBL" id="RTR27501.1"/>
    </source>
</evidence>
<feature type="transmembrane region" description="Helical" evidence="8">
    <location>
        <begin position="250"/>
        <end position="268"/>
    </location>
</feature>
<keyword evidence="5 8" id="KW-1133">Transmembrane helix</keyword>
<evidence type="ECO:0000256" key="7">
    <source>
        <dbReference type="RuleBase" id="RU000320"/>
    </source>
</evidence>
<keyword evidence="3" id="KW-1003">Cell membrane</keyword>
<dbReference type="GO" id="GO:0042773">
    <property type="term" value="P:ATP synthesis coupled electron transport"/>
    <property type="evidence" value="ECO:0007669"/>
    <property type="project" value="InterPro"/>
</dbReference>
<feature type="transmembrane region" description="Helical" evidence="8">
    <location>
        <begin position="173"/>
        <end position="195"/>
    </location>
</feature>
<dbReference type="PRINTS" id="PR01437">
    <property type="entry name" value="NUOXDRDTASE4"/>
</dbReference>
<dbReference type="Proteomes" id="UP000277766">
    <property type="component" value="Unassembled WGS sequence"/>
</dbReference>
<evidence type="ECO:0000256" key="6">
    <source>
        <dbReference type="ARBA" id="ARBA00023136"/>
    </source>
</evidence>
<proteinExistence type="inferred from homology"/>
<feature type="transmembrane region" description="Helical" evidence="8">
    <location>
        <begin position="310"/>
        <end position="330"/>
    </location>
</feature>
<feature type="transmembrane region" description="Helical" evidence="8">
    <location>
        <begin position="280"/>
        <end position="303"/>
    </location>
</feature>
<feature type="transmembrane region" description="Helical" evidence="8">
    <location>
        <begin position="143"/>
        <end position="161"/>
    </location>
</feature>
<protein>
    <recommendedName>
        <fullName evidence="9">NADH:quinone oxidoreductase/Mrp antiporter transmembrane domain-containing protein</fullName>
    </recommendedName>
</protein>
<feature type="transmembrane region" description="Helical" evidence="8">
    <location>
        <begin position="120"/>
        <end position="137"/>
    </location>
</feature>
<accession>A0A3S0KCG8</accession>
<keyword evidence="11" id="KW-1185">Reference proteome</keyword>
<feature type="transmembrane region" description="Helical" evidence="8">
    <location>
        <begin position="15"/>
        <end position="33"/>
    </location>
</feature>
<sequence>MSLSALAPVLGTDTGWTAAPIIIPLGTALLLLLPLRRTLQAGLSIVGTVLMLLASVYLLIQAGHGQILTTNMGGWPAPFGITMVADRLGAWMSLLTSISAVLSVLYAAAMPDRVRERHHLFALMQFLFAGVQISFLTGDLFNLFVAFEVMLVASYALAVLGSTREQLREGFRYIVMNLTASALLVATVGMIYGLIGTLDMAHLSQRSAELGVNHVVTAFSILLLIVFSAKSALFPLGFWLPGTYPAVPPAAGAFFAAILTKVGIYALARTFNTIFVGEPHIAQNILLILGTVTMLYGALGLVSQREWRRILAFVVVVSVGFMAMGLGAGTPEALNATMFYVGVSVAVTSAMFLLAGVAERATGTTHVNVRGMLEHRPLLAGLFMLGALTIAGLPPTGGFIAKFALIASVLEVGTPLAYLAAGSALVSSLIILYAMLNMWRAFFWGKRHSDRQLRPNPAGQLAALYLAMGAVALTALSAGPMMAYTADLSRDLQTPERYRTAVLGTDPVVIPDPYSPEYYKFTAPEAGAEIEHDPAHDPAPAEANP</sequence>
<evidence type="ECO:0000256" key="1">
    <source>
        <dbReference type="ARBA" id="ARBA00004651"/>
    </source>
</evidence>
<evidence type="ECO:0000313" key="11">
    <source>
        <dbReference type="Proteomes" id="UP000277766"/>
    </source>
</evidence>
<evidence type="ECO:0000256" key="5">
    <source>
        <dbReference type="ARBA" id="ARBA00022989"/>
    </source>
</evidence>
<dbReference type="OrthoDB" id="9811718at2"/>
<feature type="transmembrane region" description="Helical" evidence="8">
    <location>
        <begin position="378"/>
        <end position="410"/>
    </location>
</feature>
<dbReference type="Pfam" id="PF00361">
    <property type="entry name" value="Proton_antipo_M"/>
    <property type="match status" value="1"/>
</dbReference>
<gene>
    <name evidence="10" type="ORF">EJ104_06465</name>
</gene>
<comment type="caution">
    <text evidence="10">The sequence shown here is derived from an EMBL/GenBank/DDBJ whole genome shotgun (WGS) entry which is preliminary data.</text>
</comment>
<evidence type="ECO:0000256" key="2">
    <source>
        <dbReference type="ARBA" id="ARBA00005346"/>
    </source>
</evidence>